<organism evidence="2 3">
    <name type="scientific">Natronocalculus amylovorans</name>
    <dbReference type="NCBI Taxonomy" id="2917812"/>
    <lineage>
        <taxon>Archaea</taxon>
        <taxon>Methanobacteriati</taxon>
        <taxon>Methanobacteriota</taxon>
        <taxon>Stenosarchaea group</taxon>
        <taxon>Halobacteria</taxon>
        <taxon>Halobacteriales</taxon>
        <taxon>Haloferacaceae</taxon>
        <taxon>Natronocalculus</taxon>
    </lineage>
</organism>
<dbReference type="AlphaFoldDB" id="A0AAE3FV53"/>
<reference evidence="2" key="2">
    <citation type="submission" date="2022-02" db="EMBL/GenBank/DDBJ databases">
        <authorList>
            <person name="Elcheninov A.G."/>
            <person name="Sorokin D.Y."/>
            <person name="Kublanov I.V."/>
        </authorList>
    </citation>
    <scope>NUCLEOTIDE SEQUENCE</scope>
    <source>
        <strain evidence="2">AArc-St2</strain>
    </source>
</reference>
<name>A0AAE3FV53_9EURY</name>
<sequence length="217" mass="24291">MSEGLQPYVVHLWRDQFTEQDVIPHVENAIGRFESQVETTFALHEKGKIDLPHAPYSTYGGYVDHFRGDASLVEGEMNMLIYSTSMLRGYVSCGDTSRYPYLGLSSGKYRETERPVTLINAAVLEFDLVVDAAGLFENMVIHELLHSVDVKHEHGENTDGANSPMLSGYAESYSTNSPPAETCSGEPPKTGVDAWTHELSQCSVDLFNEWMREEYLS</sequence>
<dbReference type="Proteomes" id="UP001203207">
    <property type="component" value="Unassembled WGS sequence"/>
</dbReference>
<keyword evidence="3" id="KW-1185">Reference proteome</keyword>
<dbReference type="RefSeq" id="WP_174652935.1">
    <property type="nucleotide sequence ID" value="NZ_JAKRVX010000001.1"/>
</dbReference>
<protein>
    <submittedName>
        <fullName evidence="2">Uncharacterized protein</fullName>
    </submittedName>
</protein>
<accession>A0AAE3FV53</accession>
<proteinExistence type="predicted"/>
<reference evidence="2" key="1">
    <citation type="journal article" date="2022" name="Syst. Appl. Microbiol.">
        <title>Natronocalculus amylovorans gen. nov., sp. nov., and Natranaeroarchaeum aerophilus sp. nov., dominant culturable amylolytic natronoarchaea from hypersaline soda lakes in southwestern Siberia.</title>
        <authorList>
            <person name="Sorokin D.Y."/>
            <person name="Elcheninov A.G."/>
            <person name="Khizhniak T.V."/>
            <person name="Koenen M."/>
            <person name="Bale N.J."/>
            <person name="Damste J.S.S."/>
            <person name="Kublanov I.V."/>
        </authorList>
    </citation>
    <scope>NUCLEOTIDE SEQUENCE</scope>
    <source>
        <strain evidence="2">AArc-St2</strain>
    </source>
</reference>
<evidence type="ECO:0000313" key="2">
    <source>
        <dbReference type="EMBL" id="MCL9815525.1"/>
    </source>
</evidence>
<gene>
    <name evidence="2" type="ORF">AArcSt2_01055</name>
</gene>
<evidence type="ECO:0000256" key="1">
    <source>
        <dbReference type="SAM" id="MobiDB-lite"/>
    </source>
</evidence>
<comment type="caution">
    <text evidence="2">The sequence shown here is derived from an EMBL/GenBank/DDBJ whole genome shotgun (WGS) entry which is preliminary data.</text>
</comment>
<feature type="region of interest" description="Disordered" evidence="1">
    <location>
        <begin position="154"/>
        <end position="189"/>
    </location>
</feature>
<evidence type="ECO:0000313" key="3">
    <source>
        <dbReference type="Proteomes" id="UP001203207"/>
    </source>
</evidence>
<dbReference type="EMBL" id="JAKRVX010000001">
    <property type="protein sequence ID" value="MCL9815525.1"/>
    <property type="molecule type" value="Genomic_DNA"/>
</dbReference>